<sequence>MEVKTKTAAAQSTYKPAALERIPEPRTNRFAQVFSEVKKATSGPGTAIIPLAATLTRLVQPRSTFFMQNMSPEQRKSAVNDKDFEPQPAALERVTSQRSCQIKQDAI</sequence>
<feature type="compositionally biased region" description="Polar residues" evidence="1">
    <location>
        <begin position="94"/>
        <end position="107"/>
    </location>
</feature>
<protein>
    <submittedName>
        <fullName evidence="2">Uncharacterized protein</fullName>
    </submittedName>
</protein>
<evidence type="ECO:0000313" key="3">
    <source>
        <dbReference type="Proteomes" id="UP000277236"/>
    </source>
</evidence>
<organism evidence="2 3">
    <name type="scientific">Pseudomonas cichorii</name>
    <dbReference type="NCBI Taxonomy" id="36746"/>
    <lineage>
        <taxon>Bacteria</taxon>
        <taxon>Pseudomonadati</taxon>
        <taxon>Pseudomonadota</taxon>
        <taxon>Gammaproteobacteria</taxon>
        <taxon>Pseudomonadales</taxon>
        <taxon>Pseudomonadaceae</taxon>
        <taxon>Pseudomonas</taxon>
    </lineage>
</organism>
<accession>A0A3M4LVJ0</accession>
<evidence type="ECO:0000256" key="1">
    <source>
        <dbReference type="SAM" id="MobiDB-lite"/>
    </source>
</evidence>
<evidence type="ECO:0000313" key="2">
    <source>
        <dbReference type="EMBL" id="RMQ45486.1"/>
    </source>
</evidence>
<reference evidence="2 3" key="1">
    <citation type="submission" date="2018-08" db="EMBL/GenBank/DDBJ databases">
        <title>Recombination of ecologically and evolutionarily significant loci maintains genetic cohesion in the Pseudomonas syringae species complex.</title>
        <authorList>
            <person name="Dillon M."/>
            <person name="Thakur S."/>
            <person name="Almeida R.N.D."/>
            <person name="Weir B.S."/>
            <person name="Guttman D.S."/>
        </authorList>
    </citation>
    <scope>NUCLEOTIDE SEQUENCE [LARGE SCALE GENOMIC DNA]</scope>
    <source>
        <strain evidence="2 3">ICMP 3353</strain>
    </source>
</reference>
<name>A0A3M4LVJ0_PSECI</name>
<feature type="compositionally biased region" description="Basic and acidic residues" evidence="1">
    <location>
        <begin position="73"/>
        <end position="85"/>
    </location>
</feature>
<gene>
    <name evidence="2" type="ORF">ALQ04_03782</name>
</gene>
<comment type="caution">
    <text evidence="2">The sequence shown here is derived from an EMBL/GenBank/DDBJ whole genome shotgun (WGS) entry which is preliminary data.</text>
</comment>
<dbReference type="Proteomes" id="UP000277236">
    <property type="component" value="Unassembled WGS sequence"/>
</dbReference>
<feature type="region of interest" description="Disordered" evidence="1">
    <location>
        <begin position="70"/>
        <end position="107"/>
    </location>
</feature>
<proteinExistence type="predicted"/>
<dbReference type="EMBL" id="RBRE01000051">
    <property type="protein sequence ID" value="RMQ45486.1"/>
    <property type="molecule type" value="Genomic_DNA"/>
</dbReference>
<dbReference type="RefSeq" id="WP_122316390.1">
    <property type="nucleotide sequence ID" value="NZ_RBRE01000051.1"/>
</dbReference>
<dbReference type="OrthoDB" id="7029279at2"/>
<dbReference type="AlphaFoldDB" id="A0A3M4LVJ0"/>